<evidence type="ECO:0000256" key="1">
    <source>
        <dbReference type="SAM" id="MobiDB-lite"/>
    </source>
</evidence>
<feature type="region of interest" description="Disordered" evidence="1">
    <location>
        <begin position="189"/>
        <end position="224"/>
    </location>
</feature>
<protein>
    <recommendedName>
        <fullName evidence="5">Transmembrane protein</fullName>
    </recommendedName>
</protein>
<sequence>MRDEERSRGVKERQGRTIRSISVAQSVGNDVSSDHAKFPGSMRMYRVVSCVILFVFGMTALVFRNISLQNARDERLLVEIQRSIMEMDEIAAKATKMEAHAQRLASIVKSQLISPLHQLDDGQLVSQQEKIKADVESIHVETMKNMQNMMQNMIESTRKEALEMMLTVADEIVQEQVLEDAHQNHYFEEPVVDPPAPTPTATPPPKPLPVKKPSPSKQPTKVTKPLAKPHAMDIFYTQRFWFVSLFSTSVIVFVISQCLDRRSSITRRRLQLQRFLQRIGLAFQQFMAFFVNIRLRLWSMWQWICDKKEQLSTAIYWSPTKGGYPTTPHGDEEEESVLFYPQTPNVDHDPVQFNFSDDDEEEVDPILPQRPSLRQSNYVNAQAYGDLLTPVPRARGYK</sequence>
<keyword evidence="2" id="KW-0472">Membrane</keyword>
<feature type="compositionally biased region" description="Low complexity" evidence="1">
    <location>
        <begin position="213"/>
        <end position="224"/>
    </location>
</feature>
<comment type="caution">
    <text evidence="3">The sequence shown here is derived from an EMBL/GenBank/DDBJ whole genome shotgun (WGS) entry which is preliminary data.</text>
</comment>
<feature type="transmembrane region" description="Helical" evidence="2">
    <location>
        <begin position="240"/>
        <end position="259"/>
    </location>
</feature>
<evidence type="ECO:0000313" key="3">
    <source>
        <dbReference type="EMBL" id="OQS00379.1"/>
    </source>
</evidence>
<name>A0A1V9ZQX4_9STRA</name>
<keyword evidence="2" id="KW-0812">Transmembrane</keyword>
<keyword evidence="2" id="KW-1133">Transmembrane helix</keyword>
<reference evidence="3 4" key="1">
    <citation type="journal article" date="2014" name="Genome Biol. Evol.">
        <title>The secreted proteins of Achlya hypogyna and Thraustotheca clavata identify the ancestral oomycete secretome and reveal gene acquisitions by horizontal gene transfer.</title>
        <authorList>
            <person name="Misner I."/>
            <person name="Blouin N."/>
            <person name="Leonard G."/>
            <person name="Richards T.A."/>
            <person name="Lane C.E."/>
        </authorList>
    </citation>
    <scope>NUCLEOTIDE SEQUENCE [LARGE SCALE GENOMIC DNA]</scope>
    <source>
        <strain evidence="3 4">ATCC 34112</strain>
    </source>
</reference>
<feature type="transmembrane region" description="Helical" evidence="2">
    <location>
        <begin position="44"/>
        <end position="63"/>
    </location>
</feature>
<dbReference type="Proteomes" id="UP000243217">
    <property type="component" value="Unassembled WGS sequence"/>
</dbReference>
<dbReference type="EMBL" id="JNBS01001705">
    <property type="protein sequence ID" value="OQS00379.1"/>
    <property type="molecule type" value="Genomic_DNA"/>
</dbReference>
<feature type="compositionally biased region" description="Pro residues" evidence="1">
    <location>
        <begin position="192"/>
        <end position="212"/>
    </location>
</feature>
<accession>A0A1V9ZQX4</accession>
<dbReference type="AlphaFoldDB" id="A0A1V9ZQX4"/>
<dbReference type="OrthoDB" id="76574at2759"/>
<keyword evidence="4" id="KW-1185">Reference proteome</keyword>
<evidence type="ECO:0000256" key="2">
    <source>
        <dbReference type="SAM" id="Phobius"/>
    </source>
</evidence>
<proteinExistence type="predicted"/>
<evidence type="ECO:0000313" key="4">
    <source>
        <dbReference type="Proteomes" id="UP000243217"/>
    </source>
</evidence>
<organism evidence="3 4">
    <name type="scientific">Thraustotheca clavata</name>
    <dbReference type="NCBI Taxonomy" id="74557"/>
    <lineage>
        <taxon>Eukaryota</taxon>
        <taxon>Sar</taxon>
        <taxon>Stramenopiles</taxon>
        <taxon>Oomycota</taxon>
        <taxon>Saprolegniomycetes</taxon>
        <taxon>Saprolegniales</taxon>
        <taxon>Achlyaceae</taxon>
        <taxon>Thraustotheca</taxon>
    </lineage>
</organism>
<evidence type="ECO:0008006" key="5">
    <source>
        <dbReference type="Google" id="ProtNLM"/>
    </source>
</evidence>
<gene>
    <name evidence="3" type="ORF">THRCLA_05969</name>
</gene>